<keyword evidence="2" id="KW-1185">Reference proteome</keyword>
<dbReference type="AlphaFoldDB" id="A0A7W9EZT3"/>
<evidence type="ECO:0000313" key="2">
    <source>
        <dbReference type="Proteomes" id="UP000535415"/>
    </source>
</evidence>
<accession>A0A7W9EZT3</accession>
<comment type="caution">
    <text evidence="1">The sequence shown here is derived from an EMBL/GenBank/DDBJ whole genome shotgun (WGS) entry which is preliminary data.</text>
</comment>
<sequence>MKDYSARCRSGKRIATSLAESSVNTLVAKRFVKKQNMRWSRPGAHYLLKVRTAVINGDLPKTRPKSDGMHCDARMASKEPSRGQMQFKLAA</sequence>
<name>A0A7W9EZT3_9RHOB</name>
<dbReference type="Proteomes" id="UP000535415">
    <property type="component" value="Unassembled WGS sequence"/>
</dbReference>
<gene>
    <name evidence="1" type="ORF">FHS72_003694</name>
</gene>
<evidence type="ECO:0008006" key="3">
    <source>
        <dbReference type="Google" id="ProtNLM"/>
    </source>
</evidence>
<proteinExistence type="predicted"/>
<reference evidence="1 2" key="1">
    <citation type="submission" date="2020-08" db="EMBL/GenBank/DDBJ databases">
        <title>Genomic Encyclopedia of Type Strains, Phase IV (KMG-IV): sequencing the most valuable type-strain genomes for metagenomic binning, comparative biology and taxonomic classification.</title>
        <authorList>
            <person name="Goeker M."/>
        </authorList>
    </citation>
    <scope>NUCLEOTIDE SEQUENCE [LARGE SCALE GENOMIC DNA]</scope>
    <source>
        <strain evidence="1 2">DSM 101064</strain>
    </source>
</reference>
<protein>
    <recommendedName>
        <fullName evidence="3">Transposase</fullName>
    </recommendedName>
</protein>
<organism evidence="1 2">
    <name type="scientific">Yoonia ponticola</name>
    <dbReference type="NCBI Taxonomy" id="1524255"/>
    <lineage>
        <taxon>Bacteria</taxon>
        <taxon>Pseudomonadati</taxon>
        <taxon>Pseudomonadota</taxon>
        <taxon>Alphaproteobacteria</taxon>
        <taxon>Rhodobacterales</taxon>
        <taxon>Paracoccaceae</taxon>
        <taxon>Yoonia</taxon>
    </lineage>
</organism>
<evidence type="ECO:0000313" key="1">
    <source>
        <dbReference type="EMBL" id="MBB5724044.1"/>
    </source>
</evidence>
<dbReference type="EMBL" id="JACIJM010000020">
    <property type="protein sequence ID" value="MBB5724044.1"/>
    <property type="molecule type" value="Genomic_DNA"/>
</dbReference>